<dbReference type="OrthoDB" id="2589563at2759"/>
<evidence type="ECO:0000313" key="4">
    <source>
        <dbReference type="Proteomes" id="UP000219286"/>
    </source>
</evidence>
<evidence type="ECO:0000313" key="3">
    <source>
        <dbReference type="EMBL" id="OTA06896.1"/>
    </source>
</evidence>
<keyword evidence="2" id="KW-0812">Transmembrane</keyword>
<feature type="transmembrane region" description="Helical" evidence="2">
    <location>
        <begin position="267"/>
        <end position="285"/>
    </location>
</feature>
<dbReference type="Proteomes" id="UP000219286">
    <property type="component" value="Unassembled WGS sequence"/>
</dbReference>
<feature type="region of interest" description="Disordered" evidence="1">
    <location>
        <begin position="75"/>
        <end position="95"/>
    </location>
</feature>
<keyword evidence="4" id="KW-1185">Reference proteome</keyword>
<name>A0A2H2ZYC4_TRIPA</name>
<protein>
    <recommendedName>
        <fullName evidence="5">Regulator of phospholipase D SRF1</fullName>
    </recommendedName>
</protein>
<dbReference type="GO" id="GO:0000324">
    <property type="term" value="C:fungal-type vacuole"/>
    <property type="evidence" value="ECO:0007669"/>
    <property type="project" value="TreeGrafter"/>
</dbReference>
<proteinExistence type="predicted"/>
<dbReference type="PANTHER" id="PTHR36819:SF1">
    <property type="entry name" value="REGULATOR OF PHOSPHOLIPASE D SRF1"/>
    <property type="match status" value="1"/>
</dbReference>
<evidence type="ECO:0008006" key="5">
    <source>
        <dbReference type="Google" id="ProtNLM"/>
    </source>
</evidence>
<dbReference type="PANTHER" id="PTHR36819">
    <property type="entry name" value="REGULATOR OF PHOSPHOLIPASE D SRF1"/>
    <property type="match status" value="1"/>
</dbReference>
<feature type="transmembrane region" description="Helical" evidence="2">
    <location>
        <begin position="305"/>
        <end position="323"/>
    </location>
</feature>
<reference evidence="3 4" key="1">
    <citation type="journal article" date="2015" name="Genome Announc.">
        <title>Genome sequence and annotation of Trichoderma parareesei, the ancestor of the cellulase producer Trichoderma reesei.</title>
        <authorList>
            <person name="Yang D."/>
            <person name="Pomraning K."/>
            <person name="Kopchinskiy A."/>
            <person name="Karimi Aghcheh R."/>
            <person name="Atanasova L."/>
            <person name="Chenthamara K."/>
            <person name="Baker S.E."/>
            <person name="Zhang R."/>
            <person name="Shen Q."/>
            <person name="Freitag M."/>
            <person name="Kubicek C.P."/>
            <person name="Druzhinina I.S."/>
        </authorList>
    </citation>
    <scope>NUCLEOTIDE SEQUENCE [LARGE SCALE GENOMIC DNA]</scope>
    <source>
        <strain evidence="3 4">CBS 125925</strain>
    </source>
</reference>
<dbReference type="InterPro" id="IPR037737">
    <property type="entry name" value="Srf1"/>
</dbReference>
<feature type="transmembrane region" description="Helical" evidence="2">
    <location>
        <begin position="343"/>
        <end position="367"/>
    </location>
</feature>
<keyword evidence="2" id="KW-0472">Membrane</keyword>
<feature type="transmembrane region" description="Helical" evidence="2">
    <location>
        <begin position="229"/>
        <end position="247"/>
    </location>
</feature>
<keyword evidence="2" id="KW-1133">Transmembrane helix</keyword>
<organism evidence="3 4">
    <name type="scientific">Trichoderma parareesei</name>
    <name type="common">Filamentous fungus</name>
    <dbReference type="NCBI Taxonomy" id="858221"/>
    <lineage>
        <taxon>Eukaryota</taxon>
        <taxon>Fungi</taxon>
        <taxon>Dikarya</taxon>
        <taxon>Ascomycota</taxon>
        <taxon>Pezizomycotina</taxon>
        <taxon>Sordariomycetes</taxon>
        <taxon>Hypocreomycetidae</taxon>
        <taxon>Hypocreales</taxon>
        <taxon>Hypocreaceae</taxon>
        <taxon>Trichoderma</taxon>
    </lineage>
</organism>
<evidence type="ECO:0000256" key="2">
    <source>
        <dbReference type="SAM" id="Phobius"/>
    </source>
</evidence>
<dbReference type="AlphaFoldDB" id="A0A2H2ZYC4"/>
<accession>A0A2H2ZYC4</accession>
<gene>
    <name evidence="3" type="ORF">A9Z42_0076860</name>
</gene>
<dbReference type="GO" id="GO:0071944">
    <property type="term" value="C:cell periphery"/>
    <property type="evidence" value="ECO:0007669"/>
    <property type="project" value="TreeGrafter"/>
</dbReference>
<feature type="region of interest" description="Disordered" evidence="1">
    <location>
        <begin position="1"/>
        <end position="47"/>
    </location>
</feature>
<comment type="caution">
    <text evidence="3">The sequence shown here is derived from an EMBL/GenBank/DDBJ whole genome shotgun (WGS) entry which is preliminary data.</text>
</comment>
<sequence>MSSPTQQPDGRTDAASGLTDSSPTSDLAETSFSASSRLAGTQARQRPVRTIPPWIALYHEVHDPNVEEQLRLLNPPRPATAPQHNATPQEPRRRVSQDGFVTWDEDPKLGPPQSERGRIPHLFKYGRASARGRKWDHLRSAEPVIVSSHAAAWRQPALSWAEFIRSSAWGRPRGQESEIVDVEALNQLPPNLNAPIRLPLDAPETKHEKRRPFSKRVWKRAMRSSLSPLLFRMTVIIMSLIALGIAAKMFALEDRALGEGAERTQSIFAVAVDCVAVPYNGYMIWDEYTGKPLGLRSAQSKTSLILLDLVFIIFKAAGTALAFEHVVYHTFGDHEVRALAKALASFMLLGLLAWTANLTVNIFRVIARLGGAEDDRR</sequence>
<feature type="compositionally biased region" description="Polar residues" evidence="1">
    <location>
        <begin position="18"/>
        <end position="44"/>
    </location>
</feature>
<dbReference type="EMBL" id="LFMI01000731">
    <property type="protein sequence ID" value="OTA06896.1"/>
    <property type="molecule type" value="Genomic_DNA"/>
</dbReference>
<evidence type="ECO:0000256" key="1">
    <source>
        <dbReference type="SAM" id="MobiDB-lite"/>
    </source>
</evidence>